<dbReference type="Proteomes" id="UP000276133">
    <property type="component" value="Unassembled WGS sequence"/>
</dbReference>
<dbReference type="AlphaFoldDB" id="A0A3M7QNI9"/>
<name>A0A3M7QNI9_BRAPC</name>
<reference evidence="2 3" key="1">
    <citation type="journal article" date="2018" name="Sci. Rep.">
        <title>Genomic signatures of local adaptation to the degree of environmental predictability in rotifers.</title>
        <authorList>
            <person name="Franch-Gras L."/>
            <person name="Hahn C."/>
            <person name="Garcia-Roger E.M."/>
            <person name="Carmona M.J."/>
            <person name="Serra M."/>
            <person name="Gomez A."/>
        </authorList>
    </citation>
    <scope>NUCLEOTIDE SEQUENCE [LARGE SCALE GENOMIC DNA]</scope>
    <source>
        <strain evidence="2">HYR1</strain>
    </source>
</reference>
<organism evidence="2 3">
    <name type="scientific">Brachionus plicatilis</name>
    <name type="common">Marine rotifer</name>
    <name type="synonym">Brachionus muelleri</name>
    <dbReference type="NCBI Taxonomy" id="10195"/>
    <lineage>
        <taxon>Eukaryota</taxon>
        <taxon>Metazoa</taxon>
        <taxon>Spiralia</taxon>
        <taxon>Gnathifera</taxon>
        <taxon>Rotifera</taxon>
        <taxon>Eurotatoria</taxon>
        <taxon>Monogononta</taxon>
        <taxon>Pseudotrocha</taxon>
        <taxon>Ploima</taxon>
        <taxon>Brachionidae</taxon>
        <taxon>Brachionus</taxon>
    </lineage>
</organism>
<sequence length="196" mass="19848">MIKIVVTLALLACASAIQNKMPNDLLKQRSFWEGLLGALLTPIGDALQTTAELAAQVTAAISVGGIDAVLALINGSKGAKNARTFWEGLLGALLTPIGDALQTSAELAAQVTAAISVGGIDAVLALFNGQRMTDTDAETDGSSGMWNLVSGIVGEYYDNVISPALTGAAQNLALMAAQLVAGVAEGGLPALMNLLG</sequence>
<evidence type="ECO:0000313" key="3">
    <source>
        <dbReference type="Proteomes" id="UP000276133"/>
    </source>
</evidence>
<comment type="caution">
    <text evidence="2">The sequence shown here is derived from an EMBL/GenBank/DDBJ whole genome shotgun (WGS) entry which is preliminary data.</text>
</comment>
<evidence type="ECO:0000313" key="2">
    <source>
        <dbReference type="EMBL" id="RNA12880.1"/>
    </source>
</evidence>
<accession>A0A3M7QNI9</accession>
<keyword evidence="1" id="KW-0732">Signal</keyword>
<protein>
    <submittedName>
        <fullName evidence="2">Uncharacterized protein</fullName>
    </submittedName>
</protein>
<dbReference type="OrthoDB" id="10205997at2759"/>
<feature type="chain" id="PRO_5017969385" evidence="1">
    <location>
        <begin position="17"/>
        <end position="196"/>
    </location>
</feature>
<dbReference type="EMBL" id="REGN01005572">
    <property type="protein sequence ID" value="RNA12880.1"/>
    <property type="molecule type" value="Genomic_DNA"/>
</dbReference>
<feature type="signal peptide" evidence="1">
    <location>
        <begin position="1"/>
        <end position="16"/>
    </location>
</feature>
<proteinExistence type="predicted"/>
<keyword evidence="3" id="KW-1185">Reference proteome</keyword>
<evidence type="ECO:0000256" key="1">
    <source>
        <dbReference type="SAM" id="SignalP"/>
    </source>
</evidence>
<gene>
    <name evidence="2" type="ORF">BpHYR1_018434</name>
</gene>